<dbReference type="InterPro" id="IPR023393">
    <property type="entry name" value="START-like_dom_sf"/>
</dbReference>
<dbReference type="InterPro" id="IPR013538">
    <property type="entry name" value="ASHA1/2-like_C"/>
</dbReference>
<dbReference type="Pfam" id="PF08327">
    <property type="entry name" value="AHSA1"/>
    <property type="match status" value="1"/>
</dbReference>
<feature type="domain" description="Activator of Hsp90 ATPase homologue 1/2-like C-terminal" evidence="2">
    <location>
        <begin position="12"/>
        <end position="138"/>
    </location>
</feature>
<dbReference type="Gene3D" id="3.30.530.20">
    <property type="match status" value="1"/>
</dbReference>
<reference evidence="4" key="1">
    <citation type="journal article" date="2019" name="Int. J. Syst. Evol. Microbiol.">
        <title>The Global Catalogue of Microorganisms (GCM) 10K type strain sequencing project: providing services to taxonomists for standard genome sequencing and annotation.</title>
        <authorList>
            <consortium name="The Broad Institute Genomics Platform"/>
            <consortium name="The Broad Institute Genome Sequencing Center for Infectious Disease"/>
            <person name="Wu L."/>
            <person name="Ma J."/>
        </authorList>
    </citation>
    <scope>NUCLEOTIDE SEQUENCE [LARGE SCALE GENOMIC DNA]</scope>
    <source>
        <strain evidence="4">NBRC 112416</strain>
    </source>
</reference>
<evidence type="ECO:0000256" key="1">
    <source>
        <dbReference type="ARBA" id="ARBA00006817"/>
    </source>
</evidence>
<organism evidence="3 4">
    <name type="scientific">Devosia nitrariae</name>
    <dbReference type="NCBI Taxonomy" id="2071872"/>
    <lineage>
        <taxon>Bacteria</taxon>
        <taxon>Pseudomonadati</taxon>
        <taxon>Pseudomonadota</taxon>
        <taxon>Alphaproteobacteria</taxon>
        <taxon>Hyphomicrobiales</taxon>
        <taxon>Devosiaceae</taxon>
        <taxon>Devosia</taxon>
    </lineage>
</organism>
<sequence length="144" mass="15826">MSELRIERTYPVTPERLFAFVTQRQNLLKWWGPEGTSVDEDDLDLTRTGPWSLVLAGPKGRFAMRGTVRTVTLPHTVEFTMNVPGVDAGESTVRFEIAPDGTGGARLTLIQSGITDEMVEMGKHGWGSTLARLERLLGEAEPAA</sequence>
<dbReference type="EMBL" id="BSNS01000005">
    <property type="protein sequence ID" value="GLQ53723.1"/>
    <property type="molecule type" value="Genomic_DNA"/>
</dbReference>
<name>A0ABQ5W1X6_9HYPH</name>
<dbReference type="RefSeq" id="WP_284339169.1">
    <property type="nucleotide sequence ID" value="NZ_BSNS01000005.1"/>
</dbReference>
<protein>
    <recommendedName>
        <fullName evidence="2">Activator of Hsp90 ATPase homologue 1/2-like C-terminal domain-containing protein</fullName>
    </recommendedName>
</protein>
<comment type="similarity">
    <text evidence="1">Belongs to the AHA1 family.</text>
</comment>
<accession>A0ABQ5W1X6</accession>
<evidence type="ECO:0000313" key="4">
    <source>
        <dbReference type="Proteomes" id="UP001156691"/>
    </source>
</evidence>
<proteinExistence type="inferred from homology"/>
<evidence type="ECO:0000313" key="3">
    <source>
        <dbReference type="EMBL" id="GLQ53723.1"/>
    </source>
</evidence>
<dbReference type="CDD" id="cd07814">
    <property type="entry name" value="SRPBCC_CalC_Aha1-like"/>
    <property type="match status" value="1"/>
</dbReference>
<keyword evidence="4" id="KW-1185">Reference proteome</keyword>
<dbReference type="SUPFAM" id="SSF55961">
    <property type="entry name" value="Bet v1-like"/>
    <property type="match status" value="1"/>
</dbReference>
<evidence type="ECO:0000259" key="2">
    <source>
        <dbReference type="Pfam" id="PF08327"/>
    </source>
</evidence>
<dbReference type="Proteomes" id="UP001156691">
    <property type="component" value="Unassembled WGS sequence"/>
</dbReference>
<comment type="caution">
    <text evidence="3">The sequence shown here is derived from an EMBL/GenBank/DDBJ whole genome shotgun (WGS) entry which is preliminary data.</text>
</comment>
<gene>
    <name evidence="3" type="ORF">GCM10010862_09820</name>
</gene>